<comment type="caution">
    <text evidence="1">The sequence shown here is derived from an EMBL/GenBank/DDBJ whole genome shotgun (WGS) entry which is preliminary data.</text>
</comment>
<name>A0A3A4AT40_9ACTN</name>
<sequence>MDALREQLAAHGLYVKAAAVRLDGDTARLRLGDQEVTATTEALIWDGHAHPAEQVEQVAKLLADAYTVHVLGWLKSACPGWRHHHDAGAYRATWLAPVPEQLRQAGFRAEVAAPNLVTFARELQEQHMIAHMNGH</sequence>
<dbReference type="Proteomes" id="UP000265768">
    <property type="component" value="Unassembled WGS sequence"/>
</dbReference>
<protein>
    <submittedName>
        <fullName evidence="1">Uncharacterized protein</fullName>
    </submittedName>
</protein>
<organism evidence="1 2">
    <name type="scientific">Bailinhaonella thermotolerans</name>
    <dbReference type="NCBI Taxonomy" id="1070861"/>
    <lineage>
        <taxon>Bacteria</taxon>
        <taxon>Bacillati</taxon>
        <taxon>Actinomycetota</taxon>
        <taxon>Actinomycetes</taxon>
        <taxon>Streptosporangiales</taxon>
        <taxon>Streptosporangiaceae</taxon>
        <taxon>Bailinhaonella</taxon>
    </lineage>
</organism>
<gene>
    <name evidence="1" type="ORF">D5H75_18815</name>
</gene>
<evidence type="ECO:0000313" key="2">
    <source>
        <dbReference type="Proteomes" id="UP000265768"/>
    </source>
</evidence>
<dbReference type="EMBL" id="QZEY01000006">
    <property type="protein sequence ID" value="RJL31749.1"/>
    <property type="molecule type" value="Genomic_DNA"/>
</dbReference>
<evidence type="ECO:0000313" key="1">
    <source>
        <dbReference type="EMBL" id="RJL31749.1"/>
    </source>
</evidence>
<accession>A0A3A4AT40</accession>
<reference evidence="1 2" key="1">
    <citation type="submission" date="2018-09" db="EMBL/GenBank/DDBJ databases">
        <title>YIM 75507 draft genome.</title>
        <authorList>
            <person name="Tang S."/>
            <person name="Feng Y."/>
        </authorList>
    </citation>
    <scope>NUCLEOTIDE SEQUENCE [LARGE SCALE GENOMIC DNA]</scope>
    <source>
        <strain evidence="1 2">YIM 75507</strain>
    </source>
</reference>
<dbReference type="AlphaFoldDB" id="A0A3A4AT40"/>
<proteinExistence type="predicted"/>
<keyword evidence="2" id="KW-1185">Reference proteome</keyword>